<reference evidence="3 4" key="1">
    <citation type="journal article" date="2012" name="J. Bacteriol.">
        <title>Genome Sequence of Janibacter hoylei MTCC8307, Isolated from the Stratospheric Air.</title>
        <authorList>
            <person name="Pawar S.P."/>
            <person name="Dhotre D.P."/>
            <person name="Shetty S.A."/>
            <person name="Chowdhury S.P."/>
            <person name="Chaudhari B.L."/>
            <person name="Shouche Y.S."/>
        </authorList>
    </citation>
    <scope>NUCLEOTIDE SEQUENCE [LARGE SCALE GENOMIC DNA]</scope>
    <source>
        <strain evidence="3 4">PVAS-1</strain>
    </source>
</reference>
<evidence type="ECO:0000259" key="2">
    <source>
        <dbReference type="Pfam" id="PF13276"/>
    </source>
</evidence>
<evidence type="ECO:0000313" key="4">
    <source>
        <dbReference type="Proteomes" id="UP000004474"/>
    </source>
</evidence>
<comment type="caution">
    <text evidence="3">The sequence shown here is derived from an EMBL/GenBank/DDBJ whole genome shotgun (WGS) entry which is preliminary data.</text>
</comment>
<feature type="domain" description="HTH-like" evidence="2">
    <location>
        <begin position="23"/>
        <end position="80"/>
    </location>
</feature>
<dbReference type="InterPro" id="IPR025948">
    <property type="entry name" value="HTH-like_dom"/>
</dbReference>
<organism evidence="3 4">
    <name type="scientific">Janibacter hoylei PVAS-1</name>
    <dbReference type="NCBI Taxonomy" id="1210046"/>
    <lineage>
        <taxon>Bacteria</taxon>
        <taxon>Bacillati</taxon>
        <taxon>Actinomycetota</taxon>
        <taxon>Actinomycetes</taxon>
        <taxon>Micrococcales</taxon>
        <taxon>Intrasporangiaceae</taxon>
        <taxon>Janibacter</taxon>
    </lineage>
</organism>
<dbReference type="PANTHER" id="PTHR46889">
    <property type="entry name" value="TRANSPOSASE INSF FOR INSERTION SEQUENCE IS3B-RELATED"/>
    <property type="match status" value="1"/>
</dbReference>
<sequence>MLQVAPSSYYQVKSRQPSARARRDAVMGPVVRQLWEANYRVYGARKIWKAARRSGHDIGRDQVARLMRAEGIEGVRRTKRVRTTTPDPGMPRHPDLVGRDFTATAPNQLWVTDLTFVPTWAASPTSA</sequence>
<protein>
    <submittedName>
        <fullName evidence="3">Transposase</fullName>
    </submittedName>
</protein>
<evidence type="ECO:0000256" key="1">
    <source>
        <dbReference type="SAM" id="MobiDB-lite"/>
    </source>
</evidence>
<dbReference type="STRING" id="1210046.B277_16277"/>
<dbReference type="InterPro" id="IPR050900">
    <property type="entry name" value="Transposase_IS3/IS150/IS904"/>
</dbReference>
<proteinExistence type="predicted"/>
<evidence type="ECO:0000313" key="3">
    <source>
        <dbReference type="EMBL" id="EKA59802.1"/>
    </source>
</evidence>
<accession>K1E397</accession>
<dbReference type="EMBL" id="ALWX01000116">
    <property type="protein sequence ID" value="EKA59802.1"/>
    <property type="molecule type" value="Genomic_DNA"/>
</dbReference>
<dbReference type="eggNOG" id="COG2801">
    <property type="taxonomic scope" value="Bacteria"/>
</dbReference>
<dbReference type="AlphaFoldDB" id="K1E397"/>
<gene>
    <name evidence="3" type="ORF">B277_16277</name>
</gene>
<dbReference type="PANTHER" id="PTHR46889:SF4">
    <property type="entry name" value="TRANSPOSASE INSO FOR INSERTION SEQUENCE ELEMENT IS911B-RELATED"/>
    <property type="match status" value="1"/>
</dbReference>
<dbReference type="Proteomes" id="UP000004474">
    <property type="component" value="Unassembled WGS sequence"/>
</dbReference>
<feature type="region of interest" description="Disordered" evidence="1">
    <location>
        <begin position="75"/>
        <end position="99"/>
    </location>
</feature>
<name>K1E397_9MICO</name>
<feature type="non-terminal residue" evidence="3">
    <location>
        <position position="127"/>
    </location>
</feature>
<dbReference type="Pfam" id="PF13276">
    <property type="entry name" value="HTH_21"/>
    <property type="match status" value="1"/>
</dbReference>